<protein>
    <submittedName>
        <fullName evidence="2">DUF2975 domain-containing protein</fullName>
    </submittedName>
</protein>
<feature type="transmembrane region" description="Helical" evidence="1">
    <location>
        <begin position="42"/>
        <end position="66"/>
    </location>
</feature>
<dbReference type="RefSeq" id="WP_094367122.1">
    <property type="nucleotide sequence ID" value="NZ_NOJY02000031.1"/>
</dbReference>
<dbReference type="AlphaFoldDB" id="A0A371J0H6"/>
<dbReference type="InterPro" id="IPR021354">
    <property type="entry name" value="DUF2975"/>
</dbReference>
<dbReference type="Proteomes" id="UP000215694">
    <property type="component" value="Unassembled WGS sequence"/>
</dbReference>
<proteinExistence type="predicted"/>
<keyword evidence="1" id="KW-0812">Transmembrane</keyword>
<name>A0A371J0H6_9FIRM</name>
<dbReference type="Pfam" id="PF11188">
    <property type="entry name" value="DUF2975"/>
    <property type="match status" value="1"/>
</dbReference>
<evidence type="ECO:0000256" key="1">
    <source>
        <dbReference type="SAM" id="Phobius"/>
    </source>
</evidence>
<gene>
    <name evidence="2" type="ORF">CHL78_014325</name>
</gene>
<dbReference type="OrthoDB" id="1757352at2"/>
<organism evidence="2 3">
    <name type="scientific">Romboutsia weinsteinii</name>
    <dbReference type="NCBI Taxonomy" id="2020949"/>
    <lineage>
        <taxon>Bacteria</taxon>
        <taxon>Bacillati</taxon>
        <taxon>Bacillota</taxon>
        <taxon>Clostridia</taxon>
        <taxon>Peptostreptococcales</taxon>
        <taxon>Peptostreptococcaceae</taxon>
        <taxon>Romboutsia</taxon>
    </lineage>
</organism>
<keyword evidence="3" id="KW-1185">Reference proteome</keyword>
<comment type="caution">
    <text evidence="2">The sequence shown here is derived from an EMBL/GenBank/DDBJ whole genome shotgun (WGS) entry which is preliminary data.</text>
</comment>
<accession>A0A371J0H6</accession>
<sequence length="158" mass="17934">MNTSFLRNTLLAFLYLALASFGVIIIFLPTAFISALTSDFSFLMLVNLFFNTWYIFNYFIVIRKLLAMIKTTNTTPFIFDNVKNFKTMGYCLFINSAFELIIGYKGSQNIGNIQILASNNGAITPTMIICFVSALMCFVIAEIFYKAIKIKEDNDLTI</sequence>
<keyword evidence="1" id="KW-0472">Membrane</keyword>
<keyword evidence="1" id="KW-1133">Transmembrane helix</keyword>
<feature type="transmembrane region" description="Helical" evidence="1">
    <location>
        <begin position="87"/>
        <end position="106"/>
    </location>
</feature>
<evidence type="ECO:0000313" key="2">
    <source>
        <dbReference type="EMBL" id="RDY26269.1"/>
    </source>
</evidence>
<feature type="transmembrane region" description="Helical" evidence="1">
    <location>
        <begin position="126"/>
        <end position="145"/>
    </location>
</feature>
<feature type="transmembrane region" description="Helical" evidence="1">
    <location>
        <begin position="12"/>
        <end position="36"/>
    </location>
</feature>
<evidence type="ECO:0000313" key="3">
    <source>
        <dbReference type="Proteomes" id="UP000215694"/>
    </source>
</evidence>
<dbReference type="EMBL" id="NOJY02000031">
    <property type="protein sequence ID" value="RDY26269.1"/>
    <property type="molecule type" value="Genomic_DNA"/>
</dbReference>
<reference evidence="2 3" key="1">
    <citation type="journal article" date="2017" name="Genome Announc.">
        <title>Draft Genome Sequence of Romboutsia weinsteinii sp. nov. Strain CCRI-19649(T) Isolated from Surface Water.</title>
        <authorList>
            <person name="Maheux A.F."/>
            <person name="Boudreau D.K."/>
            <person name="Berube E."/>
            <person name="Boissinot M."/>
            <person name="Cantin P."/>
            <person name="Raymond F."/>
            <person name="Corbeil J."/>
            <person name="Omar R.F."/>
            <person name="Bergeron M.G."/>
        </authorList>
    </citation>
    <scope>NUCLEOTIDE SEQUENCE [LARGE SCALE GENOMIC DNA]</scope>
    <source>
        <strain evidence="2 3">CCRI-19649</strain>
    </source>
</reference>